<gene>
    <name evidence="24" type="primary">ORF104793</name>
</gene>
<comment type="catalytic activity">
    <reaction evidence="16">
        <text>lipoxin A4 + NAD(+) = 15-oxo-(5S,6R)-dihydroxy-(7E,9E,11Z,13E)-eicosatetraenoate + NADH + H(+)</text>
        <dbReference type="Rhea" id="RHEA:41572"/>
        <dbReference type="ChEBI" id="CHEBI:15378"/>
        <dbReference type="ChEBI" id="CHEBI:57540"/>
        <dbReference type="ChEBI" id="CHEBI:57945"/>
        <dbReference type="ChEBI" id="CHEBI:67026"/>
        <dbReference type="ChEBI" id="CHEBI:78311"/>
    </reaction>
    <physiologicalReaction direction="left-to-right" evidence="16">
        <dbReference type="Rhea" id="RHEA:41573"/>
    </physiologicalReaction>
</comment>
<dbReference type="InterPro" id="IPR036291">
    <property type="entry name" value="NAD(P)-bd_dom_sf"/>
</dbReference>
<dbReference type="PANTHER" id="PTHR44229:SF4">
    <property type="entry name" value="15-HYDROXYPROSTAGLANDIN DEHYDROGENASE [NAD(+)]"/>
    <property type="match status" value="1"/>
</dbReference>
<evidence type="ECO:0000256" key="20">
    <source>
        <dbReference type="ARBA" id="ARBA00049151"/>
    </source>
</evidence>
<reference evidence="24" key="1">
    <citation type="submission" date="2014-12" db="EMBL/GenBank/DDBJ databases">
        <title>Insight into the proteome of Arion vulgaris.</title>
        <authorList>
            <person name="Aradska J."/>
            <person name="Bulat T."/>
            <person name="Smidak R."/>
            <person name="Sarate P."/>
            <person name="Gangsoo J."/>
            <person name="Sialana F."/>
            <person name="Bilban M."/>
            <person name="Lubec G."/>
        </authorList>
    </citation>
    <scope>NUCLEOTIDE SEQUENCE</scope>
    <source>
        <tissue evidence="24">Skin</tissue>
    </source>
</reference>
<dbReference type="SUPFAM" id="SSF51735">
    <property type="entry name" value="NAD(P)-binding Rossmann-fold domains"/>
    <property type="match status" value="1"/>
</dbReference>
<evidence type="ECO:0000256" key="8">
    <source>
        <dbReference type="ARBA" id="ARBA00045705"/>
    </source>
</evidence>
<protein>
    <recommendedName>
        <fullName evidence="5">15-hydroxyprostaglandin dehydrogenase [NAD(+)]</fullName>
        <ecNumber evidence="3">1.1.1.141</ecNumber>
        <ecNumber evidence="4">1.1.1.232</ecNumber>
    </recommendedName>
    <alternativeName>
        <fullName evidence="7">Eicosanoid/docosanoid dehydrogenase [NAD(+)]</fullName>
    </alternativeName>
    <alternativeName>
        <fullName evidence="6">Prostaglandin dehydrogenase 1</fullName>
    </alternativeName>
</protein>
<evidence type="ECO:0000256" key="23">
    <source>
        <dbReference type="SAM" id="Phobius"/>
    </source>
</evidence>
<evidence type="ECO:0000256" key="17">
    <source>
        <dbReference type="ARBA" id="ARBA00048611"/>
    </source>
</evidence>
<evidence type="ECO:0000256" key="21">
    <source>
        <dbReference type="ARBA" id="ARBA00049188"/>
    </source>
</evidence>
<comment type="catalytic activity">
    <reaction evidence="15">
        <text>resolvin D2 + NAD(+) = 7-oxoresolvin D2 + NADH + H(+)</text>
        <dbReference type="Rhea" id="RHEA:53584"/>
        <dbReference type="ChEBI" id="CHEBI:15378"/>
        <dbReference type="ChEBI" id="CHEBI:57540"/>
        <dbReference type="ChEBI" id="CHEBI:57945"/>
        <dbReference type="ChEBI" id="CHEBI:133367"/>
        <dbReference type="ChEBI" id="CHEBI:137497"/>
    </reaction>
    <physiologicalReaction direction="left-to-right" evidence="15">
        <dbReference type="Rhea" id="RHEA:53585"/>
    </physiologicalReaction>
</comment>
<comment type="catalytic activity">
    <reaction evidence="21">
        <text>resolvin E1 + NAD(+) = 18-oxo-resolvin E1 + NADH + H(+)</text>
        <dbReference type="Rhea" id="RHEA:49244"/>
        <dbReference type="ChEBI" id="CHEBI:15378"/>
        <dbReference type="ChEBI" id="CHEBI:57540"/>
        <dbReference type="ChEBI" id="CHEBI:57945"/>
        <dbReference type="ChEBI" id="CHEBI:91000"/>
        <dbReference type="ChEBI" id="CHEBI:91001"/>
    </reaction>
    <physiologicalReaction direction="left-to-right" evidence="21">
        <dbReference type="Rhea" id="RHEA:49245"/>
    </physiologicalReaction>
</comment>
<evidence type="ECO:0000256" key="3">
    <source>
        <dbReference type="ARBA" id="ARBA00038968"/>
    </source>
</evidence>
<evidence type="ECO:0000256" key="18">
    <source>
        <dbReference type="ARBA" id="ARBA00048739"/>
    </source>
</evidence>
<dbReference type="InterPro" id="IPR002347">
    <property type="entry name" value="SDR_fam"/>
</dbReference>
<dbReference type="EC" id="1.1.1.232" evidence="4"/>
<evidence type="ECO:0000256" key="15">
    <source>
        <dbReference type="ARBA" id="ARBA00048393"/>
    </source>
</evidence>
<comment type="catalytic activity">
    <reaction evidence="13">
        <text>(11R)-hydroxy-(5Z,8Z,12E,14Z)-eicosatetraenoate + NAD(+) = 11-oxo-(5Z,8Z,12E,14Z)-eicosatetraenoate + NADH + H(+)</text>
        <dbReference type="Rhea" id="RHEA:48640"/>
        <dbReference type="ChEBI" id="CHEBI:15378"/>
        <dbReference type="ChEBI" id="CHEBI:57540"/>
        <dbReference type="ChEBI" id="CHEBI:57945"/>
        <dbReference type="ChEBI" id="CHEBI:78836"/>
        <dbReference type="ChEBI" id="CHEBI:90697"/>
    </reaction>
    <physiologicalReaction direction="left-to-right" evidence="13">
        <dbReference type="Rhea" id="RHEA:48641"/>
    </physiologicalReaction>
</comment>
<evidence type="ECO:0000256" key="6">
    <source>
        <dbReference type="ARBA" id="ARBA00041812"/>
    </source>
</evidence>
<dbReference type="PRINTS" id="PR00081">
    <property type="entry name" value="GDHRDH"/>
</dbReference>
<sequence length="278" mass="30402">RRSKQQYTNSALSMARSSDVMTMQPYTRVALVTGAAQGLGKLFSEALLQRGTKVCLADVQESKGRQVENDFQSRYGKDNVAFVHCDVSSDKSLRDSFQTAVTKFGHIDLMVNNAGIADETRMKDMVNINLVGAMTGSMLAIEHMRKDKGGKGGKIINVASTAGLTGVFFIPLYCAVKFGVVGFHRSWSTNPHLGEMGIQFGCLCPAFTDTAIMELDEKRVLYFEEALNLIKKVGTNKVETVVQAFLQLVESGNCNGDIITVTATNGITYKQKGTRSRM</sequence>
<feature type="transmembrane region" description="Helical" evidence="23">
    <location>
        <begin position="155"/>
        <end position="173"/>
    </location>
</feature>
<accession>A0A0B7AC08</accession>
<keyword evidence="23" id="KW-1133">Transmembrane helix</keyword>
<comment type="catalytic activity">
    <reaction evidence="10">
        <text>resolvin D1 + NAD(+) = 8-oxoresolvin D1 + NADH + H(+)</text>
        <dbReference type="Rhea" id="RHEA:50124"/>
        <dbReference type="ChEBI" id="CHEBI:15378"/>
        <dbReference type="ChEBI" id="CHEBI:57540"/>
        <dbReference type="ChEBI" id="CHEBI:57945"/>
        <dbReference type="ChEBI" id="CHEBI:132079"/>
        <dbReference type="ChEBI" id="CHEBI:132080"/>
    </reaction>
    <physiologicalReaction direction="left-to-right" evidence="10">
        <dbReference type="Rhea" id="RHEA:50125"/>
    </physiologicalReaction>
</comment>
<dbReference type="EC" id="1.1.1.141" evidence="3"/>
<evidence type="ECO:0000256" key="4">
    <source>
        <dbReference type="ARBA" id="ARBA00039060"/>
    </source>
</evidence>
<evidence type="ECO:0000256" key="9">
    <source>
        <dbReference type="ARBA" id="ARBA00047325"/>
    </source>
</evidence>
<keyword evidence="23" id="KW-0472">Membrane</keyword>
<dbReference type="PRINTS" id="PR00080">
    <property type="entry name" value="SDRFAMILY"/>
</dbReference>
<evidence type="ECO:0000256" key="14">
    <source>
        <dbReference type="ARBA" id="ARBA00048170"/>
    </source>
</evidence>
<name>A0A0B7AC08_9EUPU</name>
<evidence type="ECO:0000256" key="11">
    <source>
        <dbReference type="ARBA" id="ARBA00048008"/>
    </source>
</evidence>
<comment type="similarity">
    <text evidence="1 22">Belongs to the short-chain dehydrogenases/reductases (SDR) family.</text>
</comment>
<evidence type="ECO:0000256" key="12">
    <source>
        <dbReference type="ARBA" id="ARBA00048140"/>
    </source>
</evidence>
<dbReference type="EMBL" id="HACG01030605">
    <property type="protein sequence ID" value="CEK77470.1"/>
    <property type="molecule type" value="Transcribed_RNA"/>
</dbReference>
<proteinExistence type="inferred from homology"/>
<dbReference type="GO" id="GO:0005737">
    <property type="term" value="C:cytoplasm"/>
    <property type="evidence" value="ECO:0007669"/>
    <property type="project" value="TreeGrafter"/>
</dbReference>
<comment type="catalytic activity">
    <reaction evidence="20">
        <text>(15S)-hydroxy-(5Z,8Z,11Z,13E)-eicosatetraenoate + NAD(+) = 15-oxo-(5Z,8Z,11Z,13E)-eicosatetraenoate + NADH + H(+)</text>
        <dbReference type="Rhea" id="RHEA:23260"/>
        <dbReference type="ChEBI" id="CHEBI:15378"/>
        <dbReference type="ChEBI" id="CHEBI:57409"/>
        <dbReference type="ChEBI" id="CHEBI:57410"/>
        <dbReference type="ChEBI" id="CHEBI:57540"/>
        <dbReference type="ChEBI" id="CHEBI:57945"/>
        <dbReference type="EC" id="1.1.1.232"/>
    </reaction>
    <physiologicalReaction direction="left-to-right" evidence="20">
        <dbReference type="Rhea" id="RHEA:23261"/>
    </physiologicalReaction>
</comment>
<dbReference type="GO" id="GO:0016404">
    <property type="term" value="F:15-hydroxyprostaglandin dehydrogenase (NAD+) activity"/>
    <property type="evidence" value="ECO:0007669"/>
    <property type="project" value="UniProtKB-EC"/>
</dbReference>
<evidence type="ECO:0000256" key="2">
    <source>
        <dbReference type="ARBA" id="ARBA00023002"/>
    </source>
</evidence>
<dbReference type="GO" id="GO:0047034">
    <property type="term" value="F:15-hydroxyicosatetraenoate dehydrogenase activity"/>
    <property type="evidence" value="ECO:0007669"/>
    <property type="project" value="UniProtKB-EC"/>
</dbReference>
<evidence type="ECO:0000256" key="22">
    <source>
        <dbReference type="RuleBase" id="RU000363"/>
    </source>
</evidence>
<comment type="catalytic activity">
    <reaction evidence="9">
        <text>prostaglandin E1 + NAD(+) = 15-oxoprostaglandin E1 + NADH + H(+)</text>
        <dbReference type="Rhea" id="RHEA:16477"/>
        <dbReference type="ChEBI" id="CHEBI:15378"/>
        <dbReference type="ChEBI" id="CHEBI:57397"/>
        <dbReference type="ChEBI" id="CHEBI:57401"/>
        <dbReference type="ChEBI" id="CHEBI:57540"/>
        <dbReference type="ChEBI" id="CHEBI:57945"/>
    </reaction>
    <physiologicalReaction direction="left-to-right" evidence="9">
        <dbReference type="Rhea" id="RHEA:16478"/>
    </physiologicalReaction>
</comment>
<evidence type="ECO:0000256" key="19">
    <source>
        <dbReference type="ARBA" id="ARBA00048921"/>
    </source>
</evidence>
<evidence type="ECO:0000256" key="16">
    <source>
        <dbReference type="ARBA" id="ARBA00048535"/>
    </source>
</evidence>
<dbReference type="FunFam" id="3.40.50.720:FF:000149">
    <property type="entry name" value="15-hydroxyprostaglandin dehydrogenase [NAD(+)]"/>
    <property type="match status" value="1"/>
</dbReference>
<organism evidence="24">
    <name type="scientific">Arion vulgaris</name>
    <dbReference type="NCBI Taxonomy" id="1028688"/>
    <lineage>
        <taxon>Eukaryota</taxon>
        <taxon>Metazoa</taxon>
        <taxon>Spiralia</taxon>
        <taxon>Lophotrochozoa</taxon>
        <taxon>Mollusca</taxon>
        <taxon>Gastropoda</taxon>
        <taxon>Heterobranchia</taxon>
        <taxon>Euthyneura</taxon>
        <taxon>Panpulmonata</taxon>
        <taxon>Eupulmonata</taxon>
        <taxon>Stylommatophora</taxon>
        <taxon>Helicina</taxon>
        <taxon>Arionoidea</taxon>
        <taxon>Arionidae</taxon>
        <taxon>Arion</taxon>
    </lineage>
</organism>
<comment type="function">
    <text evidence="8">Catalyzes the NAD-dependent dehydrogenation (oxidation) of a broad array of hydroxylated polyunsaturated fatty acids (mainly eicosanoids and docosanoids, including prostaglandins, lipoxins and resolvins), yielding their corresponding keto (oxo) metabolites. Decreases the levels of the pro-proliferative prostaglandins such as prostaglandin E2 (whose activity is increased in cancer because of an increase in the expression of cyclooxygenase 2) and generates oxo-fatty acid products that can profoundly influence cell function by abrogating pro-inflammatory cytokine expression. Converts resolvins E1, D1 and D2 to their oxo products, which represents a mode of resolvin inactivation. Resolvin E1 plays important roles during the resolution phase of acute inflammation, while resolvins D1 and D2 have a unique role in obesity-induced adipose inflammation.</text>
</comment>
<comment type="catalytic activity">
    <reaction evidence="12">
        <text>15-oxo-(5S,6R)-dihydroxy-(7E,9E,11Z)-eicosatrienoate + NADH + H(+) = (5S,6R,15S)-trihydroxy-(7E,9E,11Z)-eicosatrienoate + NAD(+)</text>
        <dbReference type="Rhea" id="RHEA:41596"/>
        <dbReference type="ChEBI" id="CHEBI:15378"/>
        <dbReference type="ChEBI" id="CHEBI:57540"/>
        <dbReference type="ChEBI" id="CHEBI:57945"/>
        <dbReference type="ChEBI" id="CHEBI:78325"/>
        <dbReference type="ChEBI" id="CHEBI:78329"/>
    </reaction>
    <physiologicalReaction direction="left-to-right" evidence="12">
        <dbReference type="Rhea" id="RHEA:41597"/>
    </physiologicalReaction>
</comment>
<evidence type="ECO:0000256" key="10">
    <source>
        <dbReference type="ARBA" id="ARBA00047672"/>
    </source>
</evidence>
<comment type="catalytic activity">
    <reaction evidence="18">
        <text>prostaglandin E2 + NAD(+) = 15-oxoprostaglandin E2 + NADH + H(+)</text>
        <dbReference type="Rhea" id="RHEA:11876"/>
        <dbReference type="ChEBI" id="CHEBI:15378"/>
        <dbReference type="ChEBI" id="CHEBI:57400"/>
        <dbReference type="ChEBI" id="CHEBI:57540"/>
        <dbReference type="ChEBI" id="CHEBI:57945"/>
        <dbReference type="ChEBI" id="CHEBI:606564"/>
        <dbReference type="EC" id="1.1.1.141"/>
    </reaction>
    <physiologicalReaction direction="left-to-right" evidence="18">
        <dbReference type="Rhea" id="RHEA:11877"/>
    </physiologicalReaction>
</comment>
<dbReference type="AlphaFoldDB" id="A0A0B7AC08"/>
<feature type="non-terminal residue" evidence="24">
    <location>
        <position position="1"/>
    </location>
</feature>
<keyword evidence="2" id="KW-0560">Oxidoreductase</keyword>
<evidence type="ECO:0000313" key="24">
    <source>
        <dbReference type="EMBL" id="CEK77470.1"/>
    </source>
</evidence>
<comment type="catalytic activity">
    <reaction evidence="17">
        <text>prostaglandin A1 + NAD(+) = 15-oxo-prostaglandin A1 + NADH + H(+)</text>
        <dbReference type="Rhea" id="RHEA:41263"/>
        <dbReference type="ChEBI" id="CHEBI:15378"/>
        <dbReference type="ChEBI" id="CHEBI:57398"/>
        <dbReference type="ChEBI" id="CHEBI:57540"/>
        <dbReference type="ChEBI" id="CHEBI:57945"/>
        <dbReference type="ChEBI" id="CHEBI:85072"/>
    </reaction>
    <physiologicalReaction direction="left-to-right" evidence="17">
        <dbReference type="Rhea" id="RHEA:41264"/>
    </physiologicalReaction>
</comment>
<comment type="catalytic activity">
    <reaction evidence="11">
        <text>14-hydroxy-(4Z,7Z,10Z,12E,16Z,19Z)-docosahexaenoate + NAD(+) = 14-oxo-(4Z,7Z,10Z,12E,16Z,19Z)-docosahexaenoate + NADH + H(+)</text>
        <dbReference type="Rhea" id="RHEA:48952"/>
        <dbReference type="ChEBI" id="CHEBI:15378"/>
        <dbReference type="ChEBI" id="CHEBI:57540"/>
        <dbReference type="ChEBI" id="CHEBI:57945"/>
        <dbReference type="ChEBI" id="CHEBI:90866"/>
        <dbReference type="ChEBI" id="CHEBI:90867"/>
    </reaction>
    <physiologicalReaction direction="left-to-right" evidence="11">
        <dbReference type="Rhea" id="RHEA:48953"/>
    </physiologicalReaction>
</comment>
<evidence type="ECO:0000256" key="5">
    <source>
        <dbReference type="ARBA" id="ARBA00040276"/>
    </source>
</evidence>
<evidence type="ECO:0000256" key="1">
    <source>
        <dbReference type="ARBA" id="ARBA00006484"/>
    </source>
</evidence>
<comment type="catalytic activity">
    <reaction evidence="14">
        <text>resolvin D1 + NAD(+) = 17-oxoresolvin D1 + NADH + H(+)</text>
        <dbReference type="Rhea" id="RHEA:50128"/>
        <dbReference type="ChEBI" id="CHEBI:15378"/>
        <dbReference type="ChEBI" id="CHEBI:57540"/>
        <dbReference type="ChEBI" id="CHEBI:57945"/>
        <dbReference type="ChEBI" id="CHEBI:132079"/>
        <dbReference type="ChEBI" id="CHEBI:132081"/>
    </reaction>
    <physiologicalReaction direction="left-to-right" evidence="14">
        <dbReference type="Rhea" id="RHEA:50129"/>
    </physiologicalReaction>
</comment>
<dbReference type="Pfam" id="PF00106">
    <property type="entry name" value="adh_short"/>
    <property type="match status" value="1"/>
</dbReference>
<evidence type="ECO:0000256" key="7">
    <source>
        <dbReference type="ARBA" id="ARBA00042026"/>
    </source>
</evidence>
<evidence type="ECO:0000256" key="13">
    <source>
        <dbReference type="ARBA" id="ARBA00048144"/>
    </source>
</evidence>
<comment type="catalytic activity">
    <reaction evidence="19">
        <text>resolvin D2 + NAD(+) = 16-oxoresolvin D2 + NADH + H(+)</text>
        <dbReference type="Rhea" id="RHEA:53588"/>
        <dbReference type="ChEBI" id="CHEBI:15378"/>
        <dbReference type="ChEBI" id="CHEBI:57540"/>
        <dbReference type="ChEBI" id="CHEBI:57945"/>
        <dbReference type="ChEBI" id="CHEBI:133367"/>
        <dbReference type="ChEBI" id="CHEBI:137498"/>
    </reaction>
    <physiologicalReaction direction="left-to-right" evidence="19">
        <dbReference type="Rhea" id="RHEA:53589"/>
    </physiologicalReaction>
</comment>
<keyword evidence="23" id="KW-0812">Transmembrane</keyword>
<dbReference type="Gene3D" id="3.40.50.720">
    <property type="entry name" value="NAD(P)-binding Rossmann-like Domain"/>
    <property type="match status" value="1"/>
</dbReference>
<dbReference type="PANTHER" id="PTHR44229">
    <property type="entry name" value="15-HYDROXYPROSTAGLANDIN DEHYDROGENASE [NAD(+)]"/>
    <property type="match status" value="1"/>
</dbReference>